<dbReference type="OrthoDB" id="2447331at2759"/>
<reference evidence="1" key="1">
    <citation type="submission" date="2021-06" db="EMBL/GenBank/DDBJ databases">
        <authorList>
            <person name="Kallberg Y."/>
            <person name="Tangrot J."/>
            <person name="Rosling A."/>
        </authorList>
    </citation>
    <scope>NUCLEOTIDE SEQUENCE</scope>
    <source>
        <strain evidence="1">IN212</strain>
    </source>
</reference>
<dbReference type="Proteomes" id="UP000789396">
    <property type="component" value="Unassembled WGS sequence"/>
</dbReference>
<dbReference type="AlphaFoldDB" id="A0A9N9B486"/>
<sequence>MNQLAQQIQEMKIGYNKLAALLTTQAEANNPRMRPQPECPQRECLTEREAPVLSERRSAQPSHTLRCEVEANYGNVDDDYDLEREVFAGERNNVNIQPRETRETYPLINDDDLMQYNDAAAPIRAPRRKRGLSVIDLLAPYNITDDILTKPSSATVGQILQYPNQHRNLAKALRRPLLTEETHYEKVDLEGFVGDENDMFDQLVYEEEVEGTEAYLSHVEELLTTPVESETKDLEEKISKMDVSKELNDEQQKEAKEMLKKEKDVFVQTVEELGYTNRTNHMIDTGDAVLLNKRHVELPRCSRVHKE</sequence>
<name>A0A9N9B486_9GLOM</name>
<keyword evidence="2" id="KW-1185">Reference proteome</keyword>
<comment type="caution">
    <text evidence="1">The sequence shown here is derived from an EMBL/GenBank/DDBJ whole genome shotgun (WGS) entry which is preliminary data.</text>
</comment>
<protein>
    <submittedName>
        <fullName evidence="1">313_t:CDS:1</fullName>
    </submittedName>
</protein>
<evidence type="ECO:0000313" key="1">
    <source>
        <dbReference type="EMBL" id="CAG8552801.1"/>
    </source>
</evidence>
<organism evidence="1 2">
    <name type="scientific">Racocetra fulgida</name>
    <dbReference type="NCBI Taxonomy" id="60492"/>
    <lineage>
        <taxon>Eukaryota</taxon>
        <taxon>Fungi</taxon>
        <taxon>Fungi incertae sedis</taxon>
        <taxon>Mucoromycota</taxon>
        <taxon>Glomeromycotina</taxon>
        <taxon>Glomeromycetes</taxon>
        <taxon>Diversisporales</taxon>
        <taxon>Gigasporaceae</taxon>
        <taxon>Racocetra</taxon>
    </lineage>
</organism>
<gene>
    <name evidence="1" type="ORF">RFULGI_LOCUS4721</name>
</gene>
<evidence type="ECO:0000313" key="2">
    <source>
        <dbReference type="Proteomes" id="UP000789396"/>
    </source>
</evidence>
<proteinExistence type="predicted"/>
<accession>A0A9N9B486</accession>
<dbReference type="EMBL" id="CAJVPZ010004874">
    <property type="protein sequence ID" value="CAG8552801.1"/>
    <property type="molecule type" value="Genomic_DNA"/>
</dbReference>